<dbReference type="OrthoDB" id="827012at2"/>
<proteinExistence type="predicted"/>
<reference evidence="2" key="1">
    <citation type="submission" date="2016-12" db="EMBL/GenBank/DDBJ databases">
        <authorList>
            <person name="Varghese N."/>
            <person name="Submissions S."/>
        </authorList>
    </citation>
    <scope>NUCLEOTIDE SEQUENCE [LARGE SCALE GENOMIC DNA]</scope>
    <source>
        <strain evidence="2">DSM 25035</strain>
    </source>
</reference>
<evidence type="ECO:0000313" key="1">
    <source>
        <dbReference type="EMBL" id="SHO64270.1"/>
    </source>
</evidence>
<accession>A0A1M7ZH79</accession>
<evidence type="ECO:0000313" key="2">
    <source>
        <dbReference type="Proteomes" id="UP000184609"/>
    </source>
</evidence>
<name>A0A1M7ZH79_9BACT</name>
<dbReference type="EMBL" id="FRXN01000005">
    <property type="protein sequence ID" value="SHO64270.1"/>
    <property type="molecule type" value="Genomic_DNA"/>
</dbReference>
<keyword evidence="2" id="KW-1185">Reference proteome</keyword>
<dbReference type="STRING" id="1073327.SAMN04488108_3337"/>
<dbReference type="AlphaFoldDB" id="A0A1M7ZH79"/>
<protein>
    <submittedName>
        <fullName evidence="1">Uncharacterized protein</fullName>
    </submittedName>
</protein>
<organism evidence="1 2">
    <name type="scientific">Algoriphagus zhangzhouensis</name>
    <dbReference type="NCBI Taxonomy" id="1073327"/>
    <lineage>
        <taxon>Bacteria</taxon>
        <taxon>Pseudomonadati</taxon>
        <taxon>Bacteroidota</taxon>
        <taxon>Cytophagia</taxon>
        <taxon>Cytophagales</taxon>
        <taxon>Cyclobacteriaceae</taxon>
        <taxon>Algoriphagus</taxon>
    </lineage>
</organism>
<dbReference type="RefSeq" id="WP_073572955.1">
    <property type="nucleotide sequence ID" value="NZ_FRXN01000005.1"/>
</dbReference>
<gene>
    <name evidence="1" type="ORF">SAMN04488108_3337</name>
</gene>
<sequence>MATSLKTTVHQLIDEIENEQLLETIRDFLSLKKEKETGSLWEELPKKEKEEILGTLEDDESTFISRDTFLKRSK</sequence>
<dbReference type="Proteomes" id="UP000184609">
    <property type="component" value="Unassembled WGS sequence"/>
</dbReference>